<sequence>MTVTVRPASPADAASACTVLRRSIAEVCGPDYASLDGFVEDWLANKTPENVATWIANPALYFAVACTGDPEEIVGATCVARSGEILLCYVIPEYLGQGCGRALLADLTQTARTWGLDKLATSSTTTARAFYVRQGFTPSGSPVIQDGQPIEIPMTKSLA</sequence>
<dbReference type="Pfam" id="PF13673">
    <property type="entry name" value="Acetyltransf_10"/>
    <property type="match status" value="1"/>
</dbReference>
<dbReference type="InterPro" id="IPR050832">
    <property type="entry name" value="Bact_Acetyltransf"/>
</dbReference>
<organism evidence="4 5">
    <name type="scientific">Acidihalobacter aeolianus</name>
    <dbReference type="NCBI Taxonomy" id="2792603"/>
    <lineage>
        <taxon>Bacteria</taxon>
        <taxon>Pseudomonadati</taxon>
        <taxon>Pseudomonadota</taxon>
        <taxon>Gammaproteobacteria</taxon>
        <taxon>Chromatiales</taxon>
        <taxon>Ectothiorhodospiraceae</taxon>
        <taxon>Acidihalobacter</taxon>
    </lineage>
</organism>
<keyword evidence="1" id="KW-0808">Transferase</keyword>
<dbReference type="CDD" id="cd04301">
    <property type="entry name" value="NAT_SF"/>
    <property type="match status" value="1"/>
</dbReference>
<dbReference type="RefSeq" id="WP_070072057.1">
    <property type="nucleotide sequence ID" value="NZ_CP017448.1"/>
</dbReference>
<dbReference type="KEGG" id="aaeo:BJI67_04695"/>
<evidence type="ECO:0000259" key="3">
    <source>
        <dbReference type="PROSITE" id="PS51186"/>
    </source>
</evidence>
<evidence type="ECO:0000256" key="1">
    <source>
        <dbReference type="ARBA" id="ARBA00022679"/>
    </source>
</evidence>
<dbReference type="AlphaFoldDB" id="A0A1D8K672"/>
<name>A0A1D8K672_9GAMM</name>
<protein>
    <recommendedName>
        <fullName evidence="3">N-acetyltransferase domain-containing protein</fullName>
    </recommendedName>
</protein>
<feature type="domain" description="N-acetyltransferase" evidence="3">
    <location>
        <begin position="3"/>
        <end position="159"/>
    </location>
</feature>
<evidence type="ECO:0000313" key="4">
    <source>
        <dbReference type="EMBL" id="AOV16465.1"/>
    </source>
</evidence>
<dbReference type="InterPro" id="IPR000182">
    <property type="entry name" value="GNAT_dom"/>
</dbReference>
<reference evidence="4 5" key="1">
    <citation type="submission" date="2016-09" db="EMBL/GenBank/DDBJ databases">
        <title>Acidihalobacter prosperus V6 (DSM14174).</title>
        <authorList>
            <person name="Khaleque H.N."/>
            <person name="Ramsay J.P."/>
            <person name="Murphy R.J.T."/>
            <person name="Kaksonen A.H."/>
            <person name="Boxall N.J."/>
            <person name="Watkin E.L.J."/>
        </authorList>
    </citation>
    <scope>NUCLEOTIDE SEQUENCE [LARGE SCALE GENOMIC DNA]</scope>
    <source>
        <strain evidence="4 5">V6</strain>
    </source>
</reference>
<accession>A0A1D8K672</accession>
<dbReference type="GO" id="GO:0016747">
    <property type="term" value="F:acyltransferase activity, transferring groups other than amino-acyl groups"/>
    <property type="evidence" value="ECO:0007669"/>
    <property type="project" value="InterPro"/>
</dbReference>
<dbReference type="InterPro" id="IPR016181">
    <property type="entry name" value="Acyl_CoA_acyltransferase"/>
</dbReference>
<gene>
    <name evidence="4" type="ORF">BJI67_04695</name>
</gene>
<evidence type="ECO:0000256" key="2">
    <source>
        <dbReference type="ARBA" id="ARBA00023315"/>
    </source>
</evidence>
<dbReference type="EMBL" id="CP017448">
    <property type="protein sequence ID" value="AOV16465.1"/>
    <property type="molecule type" value="Genomic_DNA"/>
</dbReference>
<keyword evidence="2" id="KW-0012">Acyltransferase</keyword>
<keyword evidence="5" id="KW-1185">Reference proteome</keyword>
<dbReference type="PANTHER" id="PTHR43877">
    <property type="entry name" value="AMINOALKYLPHOSPHONATE N-ACETYLTRANSFERASE-RELATED-RELATED"/>
    <property type="match status" value="1"/>
</dbReference>
<dbReference type="Proteomes" id="UP000095342">
    <property type="component" value="Chromosome"/>
</dbReference>
<dbReference type="SUPFAM" id="SSF55729">
    <property type="entry name" value="Acyl-CoA N-acyltransferases (Nat)"/>
    <property type="match status" value="1"/>
</dbReference>
<dbReference type="Gene3D" id="3.40.630.30">
    <property type="match status" value="1"/>
</dbReference>
<dbReference type="PROSITE" id="PS51186">
    <property type="entry name" value="GNAT"/>
    <property type="match status" value="1"/>
</dbReference>
<proteinExistence type="predicted"/>
<evidence type="ECO:0000313" key="5">
    <source>
        <dbReference type="Proteomes" id="UP000095342"/>
    </source>
</evidence>